<dbReference type="InterPro" id="IPR050955">
    <property type="entry name" value="Plant_Biomass_Hydrol_Est"/>
</dbReference>
<keyword evidence="1 3" id="KW-0732">Signal</keyword>
<evidence type="ECO:0000256" key="1">
    <source>
        <dbReference type="ARBA" id="ARBA00022729"/>
    </source>
</evidence>
<evidence type="ECO:0000256" key="3">
    <source>
        <dbReference type="SAM" id="SignalP"/>
    </source>
</evidence>
<comment type="caution">
    <text evidence="4">The sequence shown here is derived from an EMBL/GenBank/DDBJ whole genome shotgun (WGS) entry which is preliminary data.</text>
</comment>
<organism evidence="4 5">
    <name type="scientific">Tieghemostelium lacteum</name>
    <name type="common">Slime mold</name>
    <name type="synonym">Dictyostelium lacteum</name>
    <dbReference type="NCBI Taxonomy" id="361077"/>
    <lineage>
        <taxon>Eukaryota</taxon>
        <taxon>Amoebozoa</taxon>
        <taxon>Evosea</taxon>
        <taxon>Eumycetozoa</taxon>
        <taxon>Dictyostelia</taxon>
        <taxon>Dictyosteliales</taxon>
        <taxon>Raperosteliaceae</taxon>
        <taxon>Tieghemostelium</taxon>
    </lineage>
</organism>
<feature type="chain" id="PRO_5007592906" description="Phospholipase/carboxylesterase/thioesterase domain-containing protein" evidence="3">
    <location>
        <begin position="22"/>
        <end position="319"/>
    </location>
</feature>
<dbReference type="STRING" id="361077.A0A151Z746"/>
<dbReference type="Gene3D" id="3.40.50.1820">
    <property type="entry name" value="alpha/beta hydrolase"/>
    <property type="match status" value="1"/>
</dbReference>
<gene>
    <name evidence="4" type="ORF">DLAC_11784</name>
</gene>
<dbReference type="OrthoDB" id="2152248at2759"/>
<reference evidence="4 5" key="1">
    <citation type="submission" date="2015-12" db="EMBL/GenBank/DDBJ databases">
        <title>Dictyostelia acquired genes for synthesis and detection of signals that induce cell-type specialization by lateral gene transfer from prokaryotes.</title>
        <authorList>
            <person name="Gloeckner G."/>
            <person name="Schaap P."/>
        </authorList>
    </citation>
    <scope>NUCLEOTIDE SEQUENCE [LARGE SCALE GENOMIC DNA]</scope>
    <source>
        <strain evidence="4 5">TK</strain>
    </source>
</reference>
<sequence>MKYSIICLSIFVLLFCSTTEALVHTKKAFNHTSWGEQTFYYEYLPPGYGNGTKFPALIFLHGAGESANGPCSFSTLERVTDNGGTPPNYIKNNVWPLELPFIVISPQAPWGHGPVTSEIAVRIVKEAYATHADLNRIYVTGLSQGGGAVWQLIAASLTNARNVAAVVPICGSVGPTSPSNYTSIVDANVPIWAFHAVNDGAVNINQTSTAWINGLNGAGLTPAPKYTIFQSGGHYIWGNVYETNRAINTQNYIYDWLLSYSRSPSSSTTSTTGPASTSTTSTTTGSTTTGSTTTGGSGTCGGGPTQTFRFAGNCTLVCN</sequence>
<dbReference type="OMA" id="IDENTHD"/>
<evidence type="ECO:0008006" key="6">
    <source>
        <dbReference type="Google" id="ProtNLM"/>
    </source>
</evidence>
<keyword evidence="5" id="KW-1185">Reference proteome</keyword>
<proteinExistence type="predicted"/>
<evidence type="ECO:0000313" key="4">
    <source>
        <dbReference type="EMBL" id="KYQ89758.1"/>
    </source>
</evidence>
<feature type="region of interest" description="Disordered" evidence="2">
    <location>
        <begin position="266"/>
        <end position="299"/>
    </location>
</feature>
<accession>A0A151Z746</accession>
<dbReference type="EMBL" id="LODT01000039">
    <property type="protein sequence ID" value="KYQ89758.1"/>
    <property type="molecule type" value="Genomic_DNA"/>
</dbReference>
<evidence type="ECO:0000313" key="5">
    <source>
        <dbReference type="Proteomes" id="UP000076078"/>
    </source>
</evidence>
<protein>
    <recommendedName>
        <fullName evidence="6">Phospholipase/carboxylesterase/thioesterase domain-containing protein</fullName>
    </recommendedName>
</protein>
<dbReference type="PANTHER" id="PTHR43037:SF1">
    <property type="entry name" value="BLL1128 PROTEIN"/>
    <property type="match status" value="1"/>
</dbReference>
<feature type="compositionally biased region" description="Low complexity" evidence="2">
    <location>
        <begin position="266"/>
        <end position="292"/>
    </location>
</feature>
<name>A0A151Z746_TIELA</name>
<dbReference type="InterPro" id="IPR029058">
    <property type="entry name" value="AB_hydrolase_fold"/>
</dbReference>
<evidence type="ECO:0000256" key="2">
    <source>
        <dbReference type="SAM" id="MobiDB-lite"/>
    </source>
</evidence>
<feature type="signal peptide" evidence="3">
    <location>
        <begin position="1"/>
        <end position="21"/>
    </location>
</feature>
<dbReference type="Proteomes" id="UP000076078">
    <property type="component" value="Unassembled WGS sequence"/>
</dbReference>
<dbReference type="SUPFAM" id="SSF53474">
    <property type="entry name" value="alpha/beta-Hydrolases"/>
    <property type="match status" value="1"/>
</dbReference>
<dbReference type="PANTHER" id="PTHR43037">
    <property type="entry name" value="UNNAMED PRODUCT-RELATED"/>
    <property type="match status" value="1"/>
</dbReference>
<dbReference type="InParanoid" id="A0A151Z746"/>
<dbReference type="AlphaFoldDB" id="A0A151Z746"/>